<feature type="transmembrane region" description="Helical" evidence="6">
    <location>
        <begin position="131"/>
        <end position="153"/>
    </location>
</feature>
<feature type="transmembrane region" description="Helical" evidence="6">
    <location>
        <begin position="224"/>
        <end position="241"/>
    </location>
</feature>
<evidence type="ECO:0000256" key="4">
    <source>
        <dbReference type="ARBA" id="ARBA00022989"/>
    </source>
</evidence>
<evidence type="ECO:0000313" key="9">
    <source>
        <dbReference type="Proteomes" id="UP000321408"/>
    </source>
</evidence>
<keyword evidence="5 6" id="KW-0472">Membrane</keyword>
<protein>
    <submittedName>
        <fullName evidence="8">MFS transporter</fullName>
    </submittedName>
</protein>
<reference evidence="8 9" key="1">
    <citation type="journal article" date="2020" name="Nature">
        <title>Isolation of an archaeon at the prokaryote-eukaryote interface.</title>
        <authorList>
            <person name="Imachi H."/>
            <person name="Nobu M.K."/>
            <person name="Nakahara N."/>
            <person name="Morono Y."/>
            <person name="Ogawara M."/>
            <person name="Takaki Y."/>
            <person name="Takano Y."/>
            <person name="Uematsu K."/>
            <person name="Ikuta T."/>
            <person name="Ito M."/>
            <person name="Matsui Y."/>
            <person name="Miyazaki M."/>
            <person name="Murata K."/>
            <person name="Saito Y."/>
            <person name="Sakai S."/>
            <person name="Song C."/>
            <person name="Tasumi E."/>
            <person name="Yamanaka Y."/>
            <person name="Yamaguchi T."/>
            <person name="Kamagata Y."/>
            <person name="Tamaki H."/>
            <person name="Takai K."/>
        </authorList>
    </citation>
    <scope>NUCLEOTIDE SEQUENCE [LARGE SCALE GENOMIC DNA]</scope>
    <source>
        <strain evidence="8 9">MK-D1</strain>
    </source>
</reference>
<feature type="transmembrane region" description="Helical" evidence="6">
    <location>
        <begin position="39"/>
        <end position="58"/>
    </location>
</feature>
<evidence type="ECO:0000256" key="5">
    <source>
        <dbReference type="ARBA" id="ARBA00023136"/>
    </source>
</evidence>
<feature type="transmembrane region" description="Helical" evidence="6">
    <location>
        <begin position="106"/>
        <end position="125"/>
    </location>
</feature>
<dbReference type="RefSeq" id="WP_162306842.1">
    <property type="nucleotide sequence ID" value="NZ_CP042905.2"/>
</dbReference>
<evidence type="ECO:0000256" key="1">
    <source>
        <dbReference type="ARBA" id="ARBA00004141"/>
    </source>
</evidence>
<dbReference type="InterPro" id="IPR036259">
    <property type="entry name" value="MFS_trans_sf"/>
</dbReference>
<dbReference type="PANTHER" id="PTHR23505">
    <property type="entry name" value="SPINSTER"/>
    <property type="match status" value="1"/>
</dbReference>
<dbReference type="EMBL" id="CP042905">
    <property type="protein sequence ID" value="QEE17945.1"/>
    <property type="molecule type" value="Genomic_DNA"/>
</dbReference>
<dbReference type="AlphaFoldDB" id="A0A5B9DFX1"/>
<dbReference type="InterPro" id="IPR011701">
    <property type="entry name" value="MFS"/>
</dbReference>
<dbReference type="PANTHER" id="PTHR23505:SF79">
    <property type="entry name" value="PROTEIN SPINSTER"/>
    <property type="match status" value="1"/>
</dbReference>
<evidence type="ECO:0000256" key="2">
    <source>
        <dbReference type="ARBA" id="ARBA00022448"/>
    </source>
</evidence>
<proteinExistence type="predicted"/>
<comment type="subcellular location">
    <subcellularLocation>
        <location evidence="1">Membrane</location>
        <topology evidence="1">Multi-pass membrane protein</topology>
    </subcellularLocation>
</comment>
<feature type="transmembrane region" description="Helical" evidence="6">
    <location>
        <begin position="324"/>
        <end position="344"/>
    </location>
</feature>
<feature type="transmembrane region" description="Helical" evidence="6">
    <location>
        <begin position="478"/>
        <end position="499"/>
    </location>
</feature>
<reference evidence="8 9" key="2">
    <citation type="journal article" date="2024" name="Int. J. Syst. Evol. Microbiol.">
        <title>Promethearchaeum syntrophicum gen. nov., sp. nov., an anaerobic, obligately syntrophic archaeon, the first isolate of the lineage 'Asgard' archaea, and proposal of the new archaeal phylum Promethearchaeota phyl. nov. and kingdom Promethearchaeati regn. nov.</title>
        <authorList>
            <person name="Imachi H."/>
            <person name="Nobu M.K."/>
            <person name="Kato S."/>
            <person name="Takaki Y."/>
            <person name="Miyazaki M."/>
            <person name="Miyata M."/>
            <person name="Ogawara M."/>
            <person name="Saito Y."/>
            <person name="Sakai S."/>
            <person name="Tahara Y.O."/>
            <person name="Takano Y."/>
            <person name="Tasumi E."/>
            <person name="Uematsu K."/>
            <person name="Yoshimura T."/>
            <person name="Itoh T."/>
            <person name="Ohkuma M."/>
            <person name="Takai K."/>
        </authorList>
    </citation>
    <scope>NUCLEOTIDE SEQUENCE [LARGE SCALE GENOMIC DNA]</scope>
    <source>
        <strain evidence="8 9">MK-D1</strain>
    </source>
</reference>
<keyword evidence="9" id="KW-1185">Reference proteome</keyword>
<keyword evidence="2" id="KW-0813">Transport</keyword>
<keyword evidence="3 6" id="KW-0812">Transmembrane</keyword>
<feature type="transmembrane region" description="Helical" evidence="6">
    <location>
        <begin position="364"/>
        <end position="382"/>
    </location>
</feature>
<dbReference type="GeneID" id="41331751"/>
<feature type="transmembrane region" description="Helical" evidence="6">
    <location>
        <begin position="402"/>
        <end position="423"/>
    </location>
</feature>
<dbReference type="GO" id="GO:0022857">
    <property type="term" value="F:transmembrane transporter activity"/>
    <property type="evidence" value="ECO:0007669"/>
    <property type="project" value="InterPro"/>
</dbReference>
<dbReference type="InterPro" id="IPR044770">
    <property type="entry name" value="MFS_spinster-like"/>
</dbReference>
<evidence type="ECO:0000256" key="3">
    <source>
        <dbReference type="ARBA" id="ARBA00022692"/>
    </source>
</evidence>
<feature type="domain" description="Major facilitator superfamily (MFS) profile" evidence="7">
    <location>
        <begin position="39"/>
        <end position="503"/>
    </location>
</feature>
<dbReference type="InterPro" id="IPR020846">
    <property type="entry name" value="MFS_dom"/>
</dbReference>
<evidence type="ECO:0000256" key="6">
    <source>
        <dbReference type="SAM" id="Phobius"/>
    </source>
</evidence>
<gene>
    <name evidence="8" type="ORF">DSAG12_03783</name>
</gene>
<keyword evidence="4 6" id="KW-1133">Transmembrane helix</keyword>
<organism evidence="8 9">
    <name type="scientific">Promethearchaeum syntrophicum</name>
    <dbReference type="NCBI Taxonomy" id="2594042"/>
    <lineage>
        <taxon>Archaea</taxon>
        <taxon>Promethearchaeati</taxon>
        <taxon>Promethearchaeota</taxon>
        <taxon>Promethearchaeia</taxon>
        <taxon>Promethearchaeales</taxon>
        <taxon>Promethearchaeaceae</taxon>
        <taxon>Promethearchaeum</taxon>
    </lineage>
</organism>
<evidence type="ECO:0000313" key="8">
    <source>
        <dbReference type="EMBL" id="QEE17945.1"/>
    </source>
</evidence>
<feature type="transmembrane region" description="Helical" evidence="6">
    <location>
        <begin position="285"/>
        <end position="309"/>
    </location>
</feature>
<feature type="transmembrane region" description="Helical" evidence="6">
    <location>
        <begin position="444"/>
        <end position="466"/>
    </location>
</feature>
<dbReference type="Proteomes" id="UP000321408">
    <property type="component" value="Chromosome"/>
</dbReference>
<dbReference type="SUPFAM" id="SSF103473">
    <property type="entry name" value="MFS general substrate transporter"/>
    <property type="match status" value="1"/>
</dbReference>
<dbReference type="Pfam" id="PF07690">
    <property type="entry name" value="MFS_1"/>
    <property type="match status" value="1"/>
</dbReference>
<feature type="transmembrane region" description="Helical" evidence="6">
    <location>
        <begin position="165"/>
        <end position="187"/>
    </location>
</feature>
<dbReference type="KEGG" id="psyt:DSAG12_03783"/>
<feature type="transmembrane region" description="Helical" evidence="6">
    <location>
        <begin position="78"/>
        <end position="97"/>
    </location>
</feature>
<sequence length="528" mass="58508">MEAQQEKNNQTIDEETVKNAPIIKKKSLIKKILSEYKSILLFLPLIIIVSSDDATLIINEVLIVADFQLETQMASFGALLAVSQITKAFSTISFGFFSDKYNRKKLLIIATLAWFTGDIIVSFSTRFWHLFLFRVIASASAGAVSAIALSLLADLFSSEDRGISFAIWGALSLVGVGVGASLCSAFNKVEYDFDINSSNFIGRIQSIRNQNSLEIIRSSWQTPFFFFALIGLVCLILVIFLKEPKRAAKEKILEGILVNEEIDYGKFYSIKLSDLKYIWKRKTTFFLVINFFDVVLSGLLVGSLILWITVDMGFGQLNDTPSKIYLMLFIGPLLIGGIIGMFYWPKKADNMVKKGNKTARVKMAVFLGWAHLPFLLIAFFFIPDASNLTFFNGTIQASPTGFGIGMLAMGIFIGIGMNLELAVGALHYSAMIDVNLPEHRGTMIAAASFIDALGRAIGSWAGLAFVDFMQGTIFEARPVSGAILLSILTFGIGSGLLWLPIYKYADKDMADVSKILEDRKEELERKIK</sequence>
<dbReference type="Gene3D" id="1.20.1250.20">
    <property type="entry name" value="MFS general substrate transporter like domains"/>
    <property type="match status" value="1"/>
</dbReference>
<dbReference type="GO" id="GO:0016020">
    <property type="term" value="C:membrane"/>
    <property type="evidence" value="ECO:0007669"/>
    <property type="project" value="UniProtKB-SubCell"/>
</dbReference>
<dbReference type="PROSITE" id="PS50850">
    <property type="entry name" value="MFS"/>
    <property type="match status" value="1"/>
</dbReference>
<accession>A0A5B9DFX1</accession>
<evidence type="ECO:0000259" key="7">
    <source>
        <dbReference type="PROSITE" id="PS50850"/>
    </source>
</evidence>
<name>A0A5B9DFX1_9ARCH</name>